<dbReference type="GO" id="GO:0016491">
    <property type="term" value="F:oxidoreductase activity"/>
    <property type="evidence" value="ECO:0007669"/>
    <property type="project" value="InterPro"/>
</dbReference>
<dbReference type="InterPro" id="IPR000392">
    <property type="entry name" value="NifH/frxC"/>
</dbReference>
<sequence>MEQIAIYGKDKIRRSTTTQNLTAVLSTVNNKILLVGRDPQADSTRMVLGDLNLKTVPDTLRNEGSEGIHLETVLHPGFDGIKCVESEGPETGAGYAGRGITASTGLFENDQSNDLAEKFVFTVLYRNPETYYLAE</sequence>
<dbReference type="Gene3D" id="3.40.50.300">
    <property type="entry name" value="P-loop containing nucleotide triphosphate hydrolases"/>
    <property type="match status" value="1"/>
</dbReference>
<dbReference type="HOGENOM" id="CLU_130704_1_0_2"/>
<keyword evidence="3" id="KW-0479">Metal-binding</keyword>
<dbReference type="STRING" id="1434107.MSBR3_2699"/>
<evidence type="ECO:0000313" key="7">
    <source>
        <dbReference type="Proteomes" id="UP000033066"/>
    </source>
</evidence>
<dbReference type="PANTHER" id="PTHR42864:SF2">
    <property type="entry name" value="LIGHT-INDEPENDENT PROTOCHLOROPHYLLIDE REDUCTASE IRON-SULFUR ATP-BINDING PROTEIN"/>
    <property type="match status" value="1"/>
</dbReference>
<gene>
    <name evidence="6" type="ORF">MSBR3_2699</name>
</gene>
<reference evidence="6" key="1">
    <citation type="submission" date="2014-07" db="EMBL/GenBank/DDBJ databases">
        <title>Methanogenic archaea and the global carbon cycle.</title>
        <authorList>
            <person name="Henriksen J.R."/>
            <person name="Luke J."/>
            <person name="Reinhart S."/>
            <person name="Benedict M.N."/>
            <person name="Youngblut N.D."/>
            <person name="Metcalf M.E."/>
            <person name="Whitaker R.J."/>
            <person name="Metcalf W.W."/>
        </authorList>
    </citation>
    <scope>NUCLEOTIDE SEQUENCE [LARGE SCALE GENOMIC DNA]</scope>
    <source>
        <strain evidence="6">3</strain>
    </source>
</reference>
<dbReference type="PATRIC" id="fig|1434107.4.peg.3422"/>
<dbReference type="PANTHER" id="PTHR42864">
    <property type="entry name" value="LIGHT-INDEPENDENT PROTOCHLOROPHYLLIDE REDUCTASE IRON-SULFUR ATP-BINDING PROTEIN"/>
    <property type="match status" value="1"/>
</dbReference>
<evidence type="ECO:0000256" key="4">
    <source>
        <dbReference type="ARBA" id="ARBA00022741"/>
    </source>
</evidence>
<comment type="similarity">
    <text evidence="2">Belongs to the NifH/BchL/ChlL family.</text>
</comment>
<dbReference type="Pfam" id="PF00142">
    <property type="entry name" value="Fer4_NifH"/>
    <property type="match status" value="1"/>
</dbReference>
<comment type="cofactor">
    <cofactor evidence="1">
        <name>[4Fe-4S] cluster</name>
        <dbReference type="ChEBI" id="CHEBI:49883"/>
    </cofactor>
</comment>
<dbReference type="Proteomes" id="UP000033066">
    <property type="component" value="Chromosome"/>
</dbReference>
<dbReference type="EMBL" id="CP009517">
    <property type="protein sequence ID" value="AKB83277.1"/>
    <property type="molecule type" value="Genomic_DNA"/>
</dbReference>
<dbReference type="RefSeq" id="WP_052723427.1">
    <property type="nucleotide sequence ID" value="NZ_CP009517.1"/>
</dbReference>
<dbReference type="KEGG" id="mbak:MSBR3_2699"/>
<proteinExistence type="inferred from homology"/>
<dbReference type="GO" id="GO:0046872">
    <property type="term" value="F:metal ion binding"/>
    <property type="evidence" value="ECO:0007669"/>
    <property type="project" value="UniProtKB-KW"/>
</dbReference>
<evidence type="ECO:0000256" key="5">
    <source>
        <dbReference type="ARBA" id="ARBA00022840"/>
    </source>
</evidence>
<name>A0A0E3SNN7_METBA</name>
<dbReference type="AlphaFoldDB" id="A0A0E3SNN7"/>
<dbReference type="InterPro" id="IPR027417">
    <property type="entry name" value="P-loop_NTPase"/>
</dbReference>
<evidence type="ECO:0000256" key="3">
    <source>
        <dbReference type="ARBA" id="ARBA00022723"/>
    </source>
</evidence>
<organism evidence="6 7">
    <name type="scientific">Methanosarcina barkeri 3</name>
    <dbReference type="NCBI Taxonomy" id="1434107"/>
    <lineage>
        <taxon>Archaea</taxon>
        <taxon>Methanobacteriati</taxon>
        <taxon>Methanobacteriota</taxon>
        <taxon>Stenosarchaea group</taxon>
        <taxon>Methanomicrobia</taxon>
        <taxon>Methanosarcinales</taxon>
        <taxon>Methanosarcinaceae</taxon>
        <taxon>Methanosarcina</taxon>
    </lineage>
</organism>
<keyword evidence="4" id="KW-0547">Nucleotide-binding</keyword>
<dbReference type="PROSITE" id="PS51026">
    <property type="entry name" value="NIFH_FRXC_3"/>
    <property type="match status" value="1"/>
</dbReference>
<protein>
    <submittedName>
        <fullName evidence="6">Nitrogenase (Molybdenum-iron) reductase and maturation protein NifH</fullName>
    </submittedName>
</protein>
<evidence type="ECO:0000256" key="2">
    <source>
        <dbReference type="ARBA" id="ARBA00005504"/>
    </source>
</evidence>
<evidence type="ECO:0000313" key="6">
    <source>
        <dbReference type="EMBL" id="AKB83277.1"/>
    </source>
</evidence>
<dbReference type="SUPFAM" id="SSF52540">
    <property type="entry name" value="P-loop containing nucleoside triphosphate hydrolases"/>
    <property type="match status" value="1"/>
</dbReference>
<accession>A0A0E3SNN7</accession>
<dbReference type="GO" id="GO:0005524">
    <property type="term" value="F:ATP binding"/>
    <property type="evidence" value="ECO:0007669"/>
    <property type="project" value="UniProtKB-KW"/>
</dbReference>
<keyword evidence="5" id="KW-0067">ATP-binding</keyword>
<dbReference type="OrthoDB" id="137380at2157"/>
<dbReference type="PRINTS" id="PR00091">
    <property type="entry name" value="NITROGNASEII"/>
</dbReference>
<dbReference type="GeneID" id="24790323"/>
<keyword evidence="7" id="KW-1185">Reference proteome</keyword>
<evidence type="ECO:0000256" key="1">
    <source>
        <dbReference type="ARBA" id="ARBA00001966"/>
    </source>
</evidence>